<evidence type="ECO:0000313" key="6">
    <source>
        <dbReference type="Proteomes" id="UP000030146"/>
    </source>
</evidence>
<proteinExistence type="predicted"/>
<dbReference type="InterPro" id="IPR050498">
    <property type="entry name" value="Ycf3"/>
</dbReference>
<dbReference type="PANTHER" id="PTHR44858">
    <property type="entry name" value="TETRATRICOPEPTIDE REPEAT PROTEIN 6"/>
    <property type="match status" value="1"/>
</dbReference>
<feature type="chain" id="PRO_5001986547" description="Tetratricopeptide repeat protein" evidence="4">
    <location>
        <begin position="27"/>
        <end position="241"/>
    </location>
</feature>
<dbReference type="Proteomes" id="UP000030146">
    <property type="component" value="Unassembled WGS sequence"/>
</dbReference>
<dbReference type="EMBL" id="JRAK01000123">
    <property type="protein sequence ID" value="KGN85671.1"/>
    <property type="molecule type" value="Genomic_DNA"/>
</dbReference>
<keyword evidence="2 3" id="KW-0802">TPR repeat</keyword>
<comment type="caution">
    <text evidence="5">The sequence shown here is derived from an EMBL/GenBank/DDBJ whole genome shotgun (WGS) entry which is preliminary data.</text>
</comment>
<sequence length="241" mass="27543">MKCSPTLLLSLAMVLFVLLSASKCTNQQVKKAEDEASELYNEALHFQKGGDLQNALKYYTLSIKKDSSKSDVFNNRGGVREALLDSSGALSDYLTAVRLDSNNVVALNNAGMIYMKRCELEQAEKYLLKSIATDSLYANAYYNLGLIFYETLQCEKAIKYFLFVEKLEKSMNERYKREGIFDYMISDYYTMRAFSYYFLGLCYKRIGNMEKAVYYLKLAEEENVIGAADSLKTITQKQVVE</sequence>
<evidence type="ECO:0000313" key="5">
    <source>
        <dbReference type="EMBL" id="KGN85671.1"/>
    </source>
</evidence>
<organism evidence="5 6">
    <name type="scientific">Porphyromonas gulae</name>
    <dbReference type="NCBI Taxonomy" id="111105"/>
    <lineage>
        <taxon>Bacteria</taxon>
        <taxon>Pseudomonadati</taxon>
        <taxon>Bacteroidota</taxon>
        <taxon>Bacteroidia</taxon>
        <taxon>Bacteroidales</taxon>
        <taxon>Porphyromonadaceae</taxon>
        <taxon>Porphyromonas</taxon>
    </lineage>
</organism>
<dbReference type="InterPro" id="IPR019734">
    <property type="entry name" value="TPR_rpt"/>
</dbReference>
<protein>
    <recommendedName>
        <fullName evidence="7">Tetratricopeptide repeat protein</fullName>
    </recommendedName>
</protein>
<keyword evidence="1" id="KW-0677">Repeat</keyword>
<dbReference type="RefSeq" id="WP_039425947.1">
    <property type="nucleotide sequence ID" value="NZ_JRAK01000123.1"/>
</dbReference>
<dbReference type="InterPro" id="IPR006597">
    <property type="entry name" value="Sel1-like"/>
</dbReference>
<dbReference type="SMART" id="SM00028">
    <property type="entry name" value="TPR"/>
    <property type="match status" value="5"/>
</dbReference>
<evidence type="ECO:0000256" key="3">
    <source>
        <dbReference type="PROSITE-ProRule" id="PRU00339"/>
    </source>
</evidence>
<keyword evidence="4" id="KW-0732">Signal</keyword>
<dbReference type="SMART" id="SM00671">
    <property type="entry name" value="SEL1"/>
    <property type="match status" value="4"/>
</dbReference>
<name>A0A0A2F3R6_9PORP</name>
<dbReference type="Gene3D" id="1.25.40.10">
    <property type="entry name" value="Tetratricopeptide repeat domain"/>
    <property type="match status" value="2"/>
</dbReference>
<feature type="signal peptide" evidence="4">
    <location>
        <begin position="1"/>
        <end position="26"/>
    </location>
</feature>
<dbReference type="PROSITE" id="PS50005">
    <property type="entry name" value="TPR"/>
    <property type="match status" value="1"/>
</dbReference>
<gene>
    <name evidence="5" type="ORF">HR15_09305</name>
</gene>
<feature type="repeat" description="TPR" evidence="3">
    <location>
        <begin position="138"/>
        <end position="171"/>
    </location>
</feature>
<evidence type="ECO:0000256" key="4">
    <source>
        <dbReference type="SAM" id="SignalP"/>
    </source>
</evidence>
<dbReference type="InterPro" id="IPR011990">
    <property type="entry name" value="TPR-like_helical_dom_sf"/>
</dbReference>
<reference evidence="5 6" key="1">
    <citation type="submission" date="2014-08" db="EMBL/GenBank/DDBJ databases">
        <title>Porphyromonas gulae strain:COT-052_OH3439 Genome sequencing.</title>
        <authorList>
            <person name="Wallis C."/>
            <person name="Deusch O."/>
            <person name="O'Flynn C."/>
            <person name="Davis I."/>
            <person name="Jospin G."/>
            <person name="Darling A.E."/>
            <person name="Coil D.A."/>
            <person name="Alexiev A."/>
            <person name="Horsfall A."/>
            <person name="Kirkwood N."/>
            <person name="Harris S."/>
            <person name="Eisen J.A."/>
        </authorList>
    </citation>
    <scope>NUCLEOTIDE SEQUENCE [LARGE SCALE GENOMIC DNA]</scope>
    <source>
        <strain evidence="6">COT-052 OH3439</strain>
    </source>
</reference>
<keyword evidence="6" id="KW-1185">Reference proteome</keyword>
<evidence type="ECO:0008006" key="7">
    <source>
        <dbReference type="Google" id="ProtNLM"/>
    </source>
</evidence>
<dbReference type="Pfam" id="PF13181">
    <property type="entry name" value="TPR_8"/>
    <property type="match status" value="1"/>
</dbReference>
<dbReference type="SUPFAM" id="SSF48452">
    <property type="entry name" value="TPR-like"/>
    <property type="match status" value="1"/>
</dbReference>
<dbReference type="PANTHER" id="PTHR44858:SF1">
    <property type="entry name" value="UDP-N-ACETYLGLUCOSAMINE--PEPTIDE N-ACETYLGLUCOSAMINYLTRANSFERASE SPINDLY-RELATED"/>
    <property type="match status" value="1"/>
</dbReference>
<evidence type="ECO:0000256" key="1">
    <source>
        <dbReference type="ARBA" id="ARBA00022737"/>
    </source>
</evidence>
<dbReference type="AlphaFoldDB" id="A0A0A2F3R6"/>
<accession>A0A0A2F3R6</accession>
<evidence type="ECO:0000256" key="2">
    <source>
        <dbReference type="ARBA" id="ARBA00022803"/>
    </source>
</evidence>